<evidence type="ECO:0000256" key="1">
    <source>
        <dbReference type="ARBA" id="ARBA00004141"/>
    </source>
</evidence>
<dbReference type="InterPro" id="IPR036291">
    <property type="entry name" value="NAD(P)-bd_dom_sf"/>
</dbReference>
<dbReference type="GO" id="GO:0016020">
    <property type="term" value="C:membrane"/>
    <property type="evidence" value="ECO:0007669"/>
    <property type="project" value="UniProtKB-SubCell"/>
</dbReference>
<accession>A0A8H4W206</accession>
<evidence type="ECO:0000256" key="9">
    <source>
        <dbReference type="ARBA" id="ARBA00059620"/>
    </source>
</evidence>
<evidence type="ECO:0000256" key="11">
    <source>
        <dbReference type="ARBA" id="ARBA00082544"/>
    </source>
</evidence>
<evidence type="ECO:0000256" key="6">
    <source>
        <dbReference type="ARBA" id="ARBA00023002"/>
    </source>
</evidence>
<keyword evidence="4" id="KW-0521">NADP</keyword>
<dbReference type="GO" id="GO:0052650">
    <property type="term" value="F:all-trans-retinol dehydrogenase (NADP+) activity"/>
    <property type="evidence" value="ECO:0007669"/>
    <property type="project" value="UniProtKB-ARBA"/>
</dbReference>
<keyword evidence="7" id="KW-0443">Lipid metabolism</keyword>
<dbReference type="PROSITE" id="PS00061">
    <property type="entry name" value="ADH_SHORT"/>
    <property type="match status" value="1"/>
</dbReference>
<evidence type="ECO:0000313" key="13">
    <source>
        <dbReference type="EMBL" id="KAF4630641.1"/>
    </source>
</evidence>
<evidence type="ECO:0000256" key="5">
    <source>
        <dbReference type="ARBA" id="ARBA00022989"/>
    </source>
</evidence>
<evidence type="ECO:0000256" key="2">
    <source>
        <dbReference type="ARBA" id="ARBA00006484"/>
    </source>
</evidence>
<dbReference type="PRINTS" id="PR00081">
    <property type="entry name" value="GDHRDH"/>
</dbReference>
<protein>
    <recommendedName>
        <fullName evidence="10">Short-chain dehydrogenase/reductase 3</fullName>
    </recommendedName>
    <alternativeName>
        <fullName evidence="11">Retinal short-chain dehydrogenase/reductase 1</fullName>
    </alternativeName>
</protein>
<dbReference type="Pfam" id="PF00106">
    <property type="entry name" value="adh_short"/>
    <property type="match status" value="1"/>
</dbReference>
<proteinExistence type="inferred from homology"/>
<keyword evidence="3" id="KW-0812">Transmembrane</keyword>
<comment type="subcellular location">
    <subcellularLocation>
        <location evidence="1">Membrane</location>
        <topology evidence="1">Multi-pass membrane protein</topology>
    </subcellularLocation>
</comment>
<evidence type="ECO:0000256" key="7">
    <source>
        <dbReference type="ARBA" id="ARBA00023098"/>
    </source>
</evidence>
<evidence type="ECO:0000256" key="8">
    <source>
        <dbReference type="ARBA" id="ARBA00023136"/>
    </source>
</evidence>
<dbReference type="PANTHER" id="PTHR24322:SF736">
    <property type="entry name" value="RETINOL DEHYDROGENASE 10"/>
    <property type="match status" value="1"/>
</dbReference>
<reference evidence="13 14" key="1">
    <citation type="submission" date="2020-03" db="EMBL/GenBank/DDBJ databases">
        <title>Draft Genome Sequence of Cudoniella acicularis.</title>
        <authorList>
            <person name="Buettner E."/>
            <person name="Kellner H."/>
        </authorList>
    </citation>
    <scope>NUCLEOTIDE SEQUENCE [LARGE SCALE GENOMIC DNA]</scope>
    <source>
        <strain evidence="13 14">DSM 108380</strain>
    </source>
</reference>
<comment type="similarity">
    <text evidence="2 12">Belongs to the short-chain dehydrogenases/reductases (SDR) family.</text>
</comment>
<dbReference type="InterPro" id="IPR020904">
    <property type="entry name" value="Sc_DH/Rdtase_CS"/>
</dbReference>
<dbReference type="InterPro" id="IPR002347">
    <property type="entry name" value="SDR_fam"/>
</dbReference>
<dbReference type="PRINTS" id="PR00080">
    <property type="entry name" value="SDRFAMILY"/>
</dbReference>
<dbReference type="PANTHER" id="PTHR24322">
    <property type="entry name" value="PKSB"/>
    <property type="match status" value="1"/>
</dbReference>
<keyword evidence="14" id="KW-1185">Reference proteome</keyword>
<gene>
    <name evidence="13" type="ORF">G7Y89_g7499</name>
</gene>
<dbReference type="Proteomes" id="UP000566819">
    <property type="component" value="Unassembled WGS sequence"/>
</dbReference>
<comment type="function">
    <text evidence="9">Catalyzes the reduction of all-trans-retinal to all-trans-retinol in the presence of NADPH.</text>
</comment>
<dbReference type="AlphaFoldDB" id="A0A8H4W206"/>
<keyword evidence="5" id="KW-1133">Transmembrane helix</keyword>
<sequence length="268" mass="29636">MTNNWKLDGEWGKEKEVVLITGGASGIGELMARGFAKENGVVVVVFDLKEPVEPFPPNIHYHHCDVTSSSSISLAAAAIRKEHGDPTVLINNAGVAACRTILDESEEMIRKTLEVNVVAHFLMVKEFLPKMIEKNHGHVVEIASLGSFVTVAQLVDYCCTKAATMAFHEGLSAELKARYKAPHVRTTIVHPSWIRTPLISELYKSPKWKEAMLEPEDVALEVVKQVLSGRSGTLVIPKEGSWVRGLRAYPDWYQIVGRSGYAMVMDVL</sequence>
<dbReference type="EMBL" id="JAAMPI010000529">
    <property type="protein sequence ID" value="KAF4630641.1"/>
    <property type="molecule type" value="Genomic_DNA"/>
</dbReference>
<keyword evidence="6" id="KW-0560">Oxidoreductase</keyword>
<dbReference type="SUPFAM" id="SSF51735">
    <property type="entry name" value="NAD(P)-binding Rossmann-fold domains"/>
    <property type="match status" value="1"/>
</dbReference>
<organism evidence="13 14">
    <name type="scientific">Cudoniella acicularis</name>
    <dbReference type="NCBI Taxonomy" id="354080"/>
    <lineage>
        <taxon>Eukaryota</taxon>
        <taxon>Fungi</taxon>
        <taxon>Dikarya</taxon>
        <taxon>Ascomycota</taxon>
        <taxon>Pezizomycotina</taxon>
        <taxon>Leotiomycetes</taxon>
        <taxon>Helotiales</taxon>
        <taxon>Tricladiaceae</taxon>
        <taxon>Cudoniella</taxon>
    </lineage>
</organism>
<keyword evidence="8" id="KW-0472">Membrane</keyword>
<dbReference type="FunFam" id="3.40.50.720:FF:000131">
    <property type="entry name" value="Short-chain dehydrogenase/reductase 3"/>
    <property type="match status" value="1"/>
</dbReference>
<dbReference type="OrthoDB" id="10253736at2759"/>
<evidence type="ECO:0000256" key="10">
    <source>
        <dbReference type="ARBA" id="ARBA00068717"/>
    </source>
</evidence>
<name>A0A8H4W206_9HELO</name>
<evidence type="ECO:0000256" key="3">
    <source>
        <dbReference type="ARBA" id="ARBA00022692"/>
    </source>
</evidence>
<dbReference type="Gene3D" id="3.40.50.720">
    <property type="entry name" value="NAD(P)-binding Rossmann-like Domain"/>
    <property type="match status" value="1"/>
</dbReference>
<evidence type="ECO:0000256" key="4">
    <source>
        <dbReference type="ARBA" id="ARBA00022857"/>
    </source>
</evidence>
<evidence type="ECO:0000313" key="14">
    <source>
        <dbReference type="Proteomes" id="UP000566819"/>
    </source>
</evidence>
<evidence type="ECO:0000256" key="12">
    <source>
        <dbReference type="RuleBase" id="RU000363"/>
    </source>
</evidence>
<comment type="caution">
    <text evidence="13">The sequence shown here is derived from an EMBL/GenBank/DDBJ whole genome shotgun (WGS) entry which is preliminary data.</text>
</comment>